<dbReference type="Proteomes" id="UP000272778">
    <property type="component" value="Unassembled WGS sequence"/>
</dbReference>
<dbReference type="PANTHER" id="PTHR36302">
    <property type="entry name" value="BLR7088 PROTEIN"/>
    <property type="match status" value="1"/>
</dbReference>
<evidence type="ECO:0000313" key="3">
    <source>
        <dbReference type="Proteomes" id="UP000272778"/>
    </source>
</evidence>
<sequence length="148" mass="15707">MHRTFRHFAIALPLAAVSFAAFAASSDSMMVSDCWIRSMPGDTPSGGYFKLMNMSDKPINLQSVSTDAFGMSMLHQTQISGSTSKMVPIDKATVAANSTLAFAPGGYHVMFEMAKKPLTVGSTIPVTFNFSDGEKIVAQCAVKSAAGK</sequence>
<dbReference type="InterPro" id="IPR058248">
    <property type="entry name" value="Lxx211020-like"/>
</dbReference>
<dbReference type="SUPFAM" id="SSF110087">
    <property type="entry name" value="DR1885-like metal-binding protein"/>
    <property type="match status" value="1"/>
</dbReference>
<evidence type="ECO:0000256" key="1">
    <source>
        <dbReference type="SAM" id="SignalP"/>
    </source>
</evidence>
<keyword evidence="1" id="KW-0732">Signal</keyword>
<dbReference type="InterPro" id="IPR007410">
    <property type="entry name" value="LpqE-like"/>
</dbReference>
<dbReference type="Pfam" id="PF04314">
    <property type="entry name" value="PCuAC"/>
    <property type="match status" value="1"/>
</dbReference>
<dbReference type="InterPro" id="IPR036182">
    <property type="entry name" value="PCuAC_sf"/>
</dbReference>
<evidence type="ECO:0000313" key="2">
    <source>
        <dbReference type="EMBL" id="RQH06562.1"/>
    </source>
</evidence>
<gene>
    <name evidence="2" type="ORF">D1Y85_11830</name>
</gene>
<keyword evidence="3" id="KW-1185">Reference proteome</keyword>
<reference evidence="2 3" key="1">
    <citation type="submission" date="2018-11" db="EMBL/GenBank/DDBJ databases">
        <title>Paraburkholderia sp. DHOA04, isolated from soil.</title>
        <authorList>
            <person name="Gao Z.-H."/>
            <person name="Qiu L.-H."/>
            <person name="Fu J.-C."/>
        </authorList>
    </citation>
    <scope>NUCLEOTIDE SEQUENCE [LARGE SCALE GENOMIC DNA]</scope>
    <source>
        <strain evidence="2 3">DHOA04</strain>
    </source>
</reference>
<comment type="caution">
    <text evidence="2">The sequence shown here is derived from an EMBL/GenBank/DDBJ whole genome shotgun (WGS) entry which is preliminary data.</text>
</comment>
<accession>A0A3N6NC84</accession>
<dbReference type="EMBL" id="RQIS01000007">
    <property type="protein sequence ID" value="RQH06562.1"/>
    <property type="molecule type" value="Genomic_DNA"/>
</dbReference>
<feature type="signal peptide" evidence="1">
    <location>
        <begin position="1"/>
        <end position="23"/>
    </location>
</feature>
<dbReference type="Gene3D" id="2.60.40.1890">
    <property type="entry name" value="PCu(A)C copper chaperone"/>
    <property type="match status" value="1"/>
</dbReference>
<name>A0A3N6NC84_9BURK</name>
<feature type="chain" id="PRO_5018010911" evidence="1">
    <location>
        <begin position="24"/>
        <end position="148"/>
    </location>
</feature>
<dbReference type="PANTHER" id="PTHR36302:SF1">
    <property type="entry name" value="COPPER CHAPERONE PCU(A)C"/>
    <property type="match status" value="1"/>
</dbReference>
<proteinExistence type="predicted"/>
<protein>
    <submittedName>
        <fullName evidence="2">Copper chaperone PCu(A)C</fullName>
    </submittedName>
</protein>
<dbReference type="AlphaFoldDB" id="A0A3N6NC84"/>
<dbReference type="RefSeq" id="WP_124151239.1">
    <property type="nucleotide sequence ID" value="NZ_RQIS01000007.1"/>
</dbReference>
<dbReference type="OrthoDB" id="9796962at2"/>
<organism evidence="2 3">
    <name type="scientific">Paraburkholderia dinghuensis</name>
    <dbReference type="NCBI Taxonomy" id="2305225"/>
    <lineage>
        <taxon>Bacteria</taxon>
        <taxon>Pseudomonadati</taxon>
        <taxon>Pseudomonadota</taxon>
        <taxon>Betaproteobacteria</taxon>
        <taxon>Burkholderiales</taxon>
        <taxon>Burkholderiaceae</taxon>
        <taxon>Paraburkholderia</taxon>
    </lineage>
</organism>